<dbReference type="InterPro" id="IPR037066">
    <property type="entry name" value="Plug_dom_sf"/>
</dbReference>
<feature type="domain" description="TonB-dependent receptor plug" evidence="5">
    <location>
        <begin position="36"/>
        <end position="127"/>
    </location>
</feature>
<dbReference type="Pfam" id="PF07715">
    <property type="entry name" value="Plug"/>
    <property type="match status" value="1"/>
</dbReference>
<feature type="non-terminal residue" evidence="6">
    <location>
        <position position="634"/>
    </location>
</feature>
<sequence>MNSLFSARRLALAACLSAALLLSANSARAQDPSTSQDSTVTYPAEYFAQFNPYSVNDMLQRIPGISLARSGSRSESRGGGRGLGAGGEQVLINGRRIAGKSNEGDSQLSRIPASEVRYIEIIRGTSGELDVRGGAQVVNVVLEKALSSVSFAYEVSTDRALDGSLIPGGKISATGQYGALNYFLSAEREPRYDYRDGFERAFGIDGNLVETVNRDETTDSWPISVTANFGYELTPADTANLNFSWSGNDVEYDTDRIITRYNSNKVASRIFERDSQPSDQNNFEIGGDYMHVFGNKSRWKTIVVINEKENEFARSRFRVDPAASIETKDLYLFNYEKYQERIIRSSYVFDLPQGQSIETGIERSQTIVDTSLRLGLLNGVDGGYEFGGLTPAANSIGSVEEMRLEYFTIHNWSMNERMTLETTLLLEDSSISQSGTLANTRDFSFFRPKIDYRFDITPTVQFRGIIQKIVNQLSFLDFTAGVDSLDDEQNSFEGNSDIRQMQWWNYEANLEYRLPQDAGVINTQLYYQTVRDVIDNVDVSRNGEILSARGNTGNGRRYGLNLSNSLRLGFLNQPNMLLTAGLSLEEATHRDSILGRDRERSMGAGNFGGSSYSTGFRHDIPRLNNTNWGFNASK</sequence>
<evidence type="ECO:0000256" key="3">
    <source>
        <dbReference type="ARBA" id="ARBA00023237"/>
    </source>
</evidence>
<reference evidence="6 7" key="1">
    <citation type="submission" date="2015-10" db="EMBL/GenBank/DDBJ databases">
        <title>Metagenome-Assembled Genomes uncover a global brackish microbiome.</title>
        <authorList>
            <person name="Hugerth L.W."/>
            <person name="Larsson J."/>
            <person name="Alneberg J."/>
            <person name="Lindh M.V."/>
            <person name="Legrand C."/>
            <person name="Pinhassi J."/>
            <person name="Andersson A.F."/>
        </authorList>
    </citation>
    <scope>NUCLEOTIDE SEQUENCE [LARGE SCALE GENOMIC DNA]</scope>
    <source>
        <strain evidence="6">BACL22 MAG-120619-bin3</strain>
    </source>
</reference>
<accession>A0A0R2SVY7</accession>
<proteinExistence type="predicted"/>
<evidence type="ECO:0000313" key="6">
    <source>
        <dbReference type="EMBL" id="KRO79189.1"/>
    </source>
</evidence>
<name>A0A0R2SVY7_9GAMM</name>
<comment type="subcellular location">
    <subcellularLocation>
        <location evidence="1">Cell outer membrane</location>
    </subcellularLocation>
</comment>
<protein>
    <recommendedName>
        <fullName evidence="5">TonB-dependent receptor plug domain-containing protein</fullName>
    </recommendedName>
</protein>
<dbReference type="Gene3D" id="2.40.170.20">
    <property type="entry name" value="TonB-dependent receptor, beta-barrel domain"/>
    <property type="match status" value="1"/>
</dbReference>
<dbReference type="Gene3D" id="2.170.130.10">
    <property type="entry name" value="TonB-dependent receptor, plug domain"/>
    <property type="match status" value="1"/>
</dbReference>
<organism evidence="6 7">
    <name type="scientific">OM182 bacterium BACL3 MAG-120619-bin3</name>
    <dbReference type="NCBI Taxonomy" id="1655593"/>
    <lineage>
        <taxon>Bacteria</taxon>
        <taxon>Pseudomonadati</taxon>
        <taxon>Pseudomonadota</taxon>
        <taxon>Gammaproteobacteria</taxon>
        <taxon>OMG group</taxon>
        <taxon>OM182 clade</taxon>
    </lineage>
</organism>
<dbReference type="GO" id="GO:0009279">
    <property type="term" value="C:cell outer membrane"/>
    <property type="evidence" value="ECO:0007669"/>
    <property type="project" value="UniProtKB-SubCell"/>
</dbReference>
<dbReference type="InterPro" id="IPR012910">
    <property type="entry name" value="Plug_dom"/>
</dbReference>
<evidence type="ECO:0000313" key="7">
    <source>
        <dbReference type="Proteomes" id="UP000051242"/>
    </source>
</evidence>
<dbReference type="EMBL" id="LICD01000205">
    <property type="protein sequence ID" value="KRO79189.1"/>
    <property type="molecule type" value="Genomic_DNA"/>
</dbReference>
<comment type="caution">
    <text evidence="6">The sequence shown here is derived from an EMBL/GenBank/DDBJ whole genome shotgun (WGS) entry which is preliminary data.</text>
</comment>
<dbReference type="AlphaFoldDB" id="A0A0R2SVY7"/>
<keyword evidence="4" id="KW-0732">Signal</keyword>
<feature type="chain" id="PRO_5006424068" description="TonB-dependent receptor plug domain-containing protein" evidence="4">
    <location>
        <begin position="30"/>
        <end position="634"/>
    </location>
</feature>
<evidence type="ECO:0000256" key="4">
    <source>
        <dbReference type="SAM" id="SignalP"/>
    </source>
</evidence>
<evidence type="ECO:0000259" key="5">
    <source>
        <dbReference type="Pfam" id="PF07715"/>
    </source>
</evidence>
<evidence type="ECO:0000256" key="2">
    <source>
        <dbReference type="ARBA" id="ARBA00023136"/>
    </source>
</evidence>
<dbReference type="InterPro" id="IPR036942">
    <property type="entry name" value="Beta-barrel_TonB_sf"/>
</dbReference>
<feature type="signal peptide" evidence="4">
    <location>
        <begin position="1"/>
        <end position="29"/>
    </location>
</feature>
<dbReference type="Proteomes" id="UP000051242">
    <property type="component" value="Unassembled WGS sequence"/>
</dbReference>
<gene>
    <name evidence="6" type="ORF">ABR85_02165</name>
</gene>
<dbReference type="SUPFAM" id="SSF56935">
    <property type="entry name" value="Porins"/>
    <property type="match status" value="1"/>
</dbReference>
<evidence type="ECO:0000256" key="1">
    <source>
        <dbReference type="ARBA" id="ARBA00004442"/>
    </source>
</evidence>
<keyword evidence="3" id="KW-0998">Cell outer membrane</keyword>
<keyword evidence="2" id="KW-0472">Membrane</keyword>